<reference evidence="2 3" key="1">
    <citation type="submission" date="2016-10" db="EMBL/GenBank/DDBJ databases">
        <authorList>
            <person name="de Groot N.N."/>
        </authorList>
    </citation>
    <scope>NUCLEOTIDE SEQUENCE [LARGE SCALE GENOMIC DNA]</scope>
    <source>
        <strain evidence="2 3">DSM 12130</strain>
    </source>
</reference>
<evidence type="ECO:0000313" key="2">
    <source>
        <dbReference type="EMBL" id="SDP52642.1"/>
    </source>
</evidence>
<evidence type="ECO:0000256" key="1">
    <source>
        <dbReference type="SAM" id="MobiDB-lite"/>
    </source>
</evidence>
<keyword evidence="3" id="KW-1185">Reference proteome</keyword>
<dbReference type="STRING" id="91360.SAMN05660330_03056"/>
<organism evidence="2 3">
    <name type="scientific">Desulforhopalus singaporensis</name>
    <dbReference type="NCBI Taxonomy" id="91360"/>
    <lineage>
        <taxon>Bacteria</taxon>
        <taxon>Pseudomonadati</taxon>
        <taxon>Thermodesulfobacteriota</taxon>
        <taxon>Desulfobulbia</taxon>
        <taxon>Desulfobulbales</taxon>
        <taxon>Desulfocapsaceae</taxon>
        <taxon>Desulforhopalus</taxon>
    </lineage>
</organism>
<dbReference type="Proteomes" id="UP000199073">
    <property type="component" value="Unassembled WGS sequence"/>
</dbReference>
<feature type="region of interest" description="Disordered" evidence="1">
    <location>
        <begin position="69"/>
        <end position="94"/>
    </location>
</feature>
<dbReference type="AlphaFoldDB" id="A0A1H0TF08"/>
<dbReference type="EMBL" id="FNJI01000024">
    <property type="protein sequence ID" value="SDP52642.1"/>
    <property type="molecule type" value="Genomic_DNA"/>
</dbReference>
<feature type="compositionally biased region" description="Polar residues" evidence="1">
    <location>
        <begin position="34"/>
        <end position="53"/>
    </location>
</feature>
<dbReference type="RefSeq" id="WP_092224357.1">
    <property type="nucleotide sequence ID" value="NZ_FNJI01000024.1"/>
</dbReference>
<feature type="region of interest" description="Disordered" evidence="1">
    <location>
        <begin position="34"/>
        <end position="57"/>
    </location>
</feature>
<protein>
    <submittedName>
        <fullName evidence="2">Uncharacterized protein</fullName>
    </submittedName>
</protein>
<evidence type="ECO:0000313" key="3">
    <source>
        <dbReference type="Proteomes" id="UP000199073"/>
    </source>
</evidence>
<name>A0A1H0TF08_9BACT</name>
<sequence>MLNTFIMPTPKATGVLKSGSEIRSSISKLAAVPSTRQCSKHGQQTFETVSFQPPAQIDNEKEYQRGSGYAYKQDGNQGGSDSNTLITISVATSR</sequence>
<gene>
    <name evidence="2" type="ORF">SAMN05660330_03056</name>
</gene>
<proteinExistence type="predicted"/>
<accession>A0A1H0TF08</accession>
<feature type="compositionally biased region" description="Polar residues" evidence="1">
    <location>
        <begin position="79"/>
        <end position="94"/>
    </location>
</feature>